<gene>
    <name evidence="2" type="ORF">KX928_23275</name>
</gene>
<dbReference type="AlphaFoldDB" id="A0A9X1FZY6"/>
<dbReference type="Proteomes" id="UP001138661">
    <property type="component" value="Unassembled WGS sequence"/>
</dbReference>
<evidence type="ECO:0000313" key="2">
    <source>
        <dbReference type="EMBL" id="MBW4710722.1"/>
    </source>
</evidence>
<dbReference type="EMBL" id="JAHXDN010000010">
    <property type="protein sequence ID" value="MBW4710722.1"/>
    <property type="molecule type" value="Genomic_DNA"/>
</dbReference>
<accession>A0A9X1FZY6</accession>
<dbReference type="RefSeq" id="WP_219507822.1">
    <property type="nucleotide sequence ID" value="NZ_JAHXDN010000010.1"/>
</dbReference>
<evidence type="ECO:0000313" key="3">
    <source>
        <dbReference type="Proteomes" id="UP001138661"/>
    </source>
</evidence>
<evidence type="ECO:0000256" key="1">
    <source>
        <dbReference type="SAM" id="MobiDB-lite"/>
    </source>
</evidence>
<proteinExistence type="predicted"/>
<feature type="region of interest" description="Disordered" evidence="1">
    <location>
        <begin position="194"/>
        <end position="223"/>
    </location>
</feature>
<comment type="caution">
    <text evidence="2">The sequence shown here is derived from an EMBL/GenBank/DDBJ whole genome shotgun (WGS) entry which is preliminary data.</text>
</comment>
<reference evidence="2" key="1">
    <citation type="submission" date="2021-07" db="EMBL/GenBank/DDBJ databases">
        <title>Roseobacter insulae sp. nov., isolated from a tidal flat.</title>
        <authorList>
            <person name="Park S."/>
            <person name="Yoon J.-H."/>
        </authorList>
    </citation>
    <scope>NUCLEOTIDE SEQUENCE</scope>
    <source>
        <strain evidence="2">YSTF-M11</strain>
    </source>
</reference>
<name>A0A9X1FZY6_9RHOB</name>
<keyword evidence="3" id="KW-1185">Reference proteome</keyword>
<protein>
    <submittedName>
        <fullName evidence="2">Uncharacterized protein</fullName>
    </submittedName>
</protein>
<feature type="region of interest" description="Disordered" evidence="1">
    <location>
        <begin position="31"/>
        <end position="60"/>
    </location>
</feature>
<sequence length="223" mass="24405">MAKPKNSFEDLARDAAKRIEDARDLNDQLTFLPDVSEAAEPGEGKAVGRPKGAQNKGSSQMREWLAANGHQMPEDMLAQMAGLNSRDPAIVQAMNQTEQVLAWAFQNAKWQGGKKDGQRMLPTPTQKVELFKSLYTILLRASEALLPYGTPKASPDVQVNQQTTVIMPAMPSQPGADARVVEGKVAHRMVPADVADEMQQKQGVTRSDADNPESEIRTDEVKP</sequence>
<organism evidence="2 3">
    <name type="scientific">Roseobacter insulae</name>
    <dbReference type="NCBI Taxonomy" id="2859783"/>
    <lineage>
        <taxon>Bacteria</taxon>
        <taxon>Pseudomonadati</taxon>
        <taxon>Pseudomonadota</taxon>
        <taxon>Alphaproteobacteria</taxon>
        <taxon>Rhodobacterales</taxon>
        <taxon>Roseobacteraceae</taxon>
        <taxon>Roseobacter</taxon>
    </lineage>
</organism>
<feature type="compositionally biased region" description="Basic and acidic residues" evidence="1">
    <location>
        <begin position="214"/>
        <end position="223"/>
    </location>
</feature>